<keyword evidence="2" id="KW-1185">Reference proteome</keyword>
<sequence length="61" mass="7236">MLWGTFMDHPKGWKDHPNLSHGMNPRYNQPYQNRFPQQTQYLGTSLEAMINKLATDVLNFR</sequence>
<evidence type="ECO:0000313" key="2">
    <source>
        <dbReference type="Proteomes" id="UP000325315"/>
    </source>
</evidence>
<dbReference type="EMBL" id="SMMG02000003">
    <property type="protein sequence ID" value="KAA3481140.1"/>
    <property type="molecule type" value="Genomic_DNA"/>
</dbReference>
<dbReference type="Proteomes" id="UP000325315">
    <property type="component" value="Unassembled WGS sequence"/>
</dbReference>
<evidence type="ECO:0000313" key="1">
    <source>
        <dbReference type="EMBL" id="KAA3481140.1"/>
    </source>
</evidence>
<dbReference type="AlphaFoldDB" id="A0A5B6WHI5"/>
<protein>
    <submittedName>
        <fullName evidence="1">Uncharacterized protein</fullName>
    </submittedName>
</protein>
<reference evidence="2" key="1">
    <citation type="journal article" date="2019" name="Plant Biotechnol. J.">
        <title>Genome sequencing of the Australian wild diploid species Gossypium australe highlights disease resistance and delayed gland morphogenesis.</title>
        <authorList>
            <person name="Cai Y."/>
            <person name="Cai X."/>
            <person name="Wang Q."/>
            <person name="Wang P."/>
            <person name="Zhang Y."/>
            <person name="Cai C."/>
            <person name="Xu Y."/>
            <person name="Wang K."/>
            <person name="Zhou Z."/>
            <person name="Wang C."/>
            <person name="Geng S."/>
            <person name="Li B."/>
            <person name="Dong Q."/>
            <person name="Hou Y."/>
            <person name="Wang H."/>
            <person name="Ai P."/>
            <person name="Liu Z."/>
            <person name="Yi F."/>
            <person name="Sun M."/>
            <person name="An G."/>
            <person name="Cheng J."/>
            <person name="Zhang Y."/>
            <person name="Shi Q."/>
            <person name="Xie Y."/>
            <person name="Shi X."/>
            <person name="Chang Y."/>
            <person name="Huang F."/>
            <person name="Chen Y."/>
            <person name="Hong S."/>
            <person name="Mi L."/>
            <person name="Sun Q."/>
            <person name="Zhang L."/>
            <person name="Zhou B."/>
            <person name="Peng R."/>
            <person name="Zhang X."/>
            <person name="Liu F."/>
        </authorList>
    </citation>
    <scope>NUCLEOTIDE SEQUENCE [LARGE SCALE GENOMIC DNA]</scope>
    <source>
        <strain evidence="2">cv. PA1801</strain>
    </source>
</reference>
<proteinExistence type="predicted"/>
<comment type="caution">
    <text evidence="1">The sequence shown here is derived from an EMBL/GenBank/DDBJ whole genome shotgun (WGS) entry which is preliminary data.</text>
</comment>
<accession>A0A5B6WHI5</accession>
<gene>
    <name evidence="1" type="ORF">EPI10_021532</name>
</gene>
<organism evidence="1 2">
    <name type="scientific">Gossypium australe</name>
    <dbReference type="NCBI Taxonomy" id="47621"/>
    <lineage>
        <taxon>Eukaryota</taxon>
        <taxon>Viridiplantae</taxon>
        <taxon>Streptophyta</taxon>
        <taxon>Embryophyta</taxon>
        <taxon>Tracheophyta</taxon>
        <taxon>Spermatophyta</taxon>
        <taxon>Magnoliopsida</taxon>
        <taxon>eudicotyledons</taxon>
        <taxon>Gunneridae</taxon>
        <taxon>Pentapetalae</taxon>
        <taxon>rosids</taxon>
        <taxon>malvids</taxon>
        <taxon>Malvales</taxon>
        <taxon>Malvaceae</taxon>
        <taxon>Malvoideae</taxon>
        <taxon>Gossypium</taxon>
    </lineage>
</organism>
<name>A0A5B6WHI5_9ROSI</name>